<dbReference type="EMBL" id="RCYR01000034">
    <property type="protein sequence ID" value="RYS77295.1"/>
    <property type="molecule type" value="Genomic_DNA"/>
</dbReference>
<evidence type="ECO:0000313" key="3">
    <source>
        <dbReference type="Proteomes" id="UP000095787"/>
    </source>
</evidence>
<dbReference type="Proteomes" id="UP000095787">
    <property type="component" value="Unassembled WGS sequence"/>
</dbReference>
<evidence type="ECO:0000313" key="4">
    <source>
        <dbReference type="Proteomes" id="UP000292665"/>
    </source>
</evidence>
<proteinExistence type="predicted"/>
<gene>
    <name evidence="2" type="ORF">EAI93_12435</name>
    <name evidence="1" type="ORF">ERS852456_01541</name>
</gene>
<reference evidence="1 3" key="1">
    <citation type="submission" date="2015-09" db="EMBL/GenBank/DDBJ databases">
        <authorList>
            <consortium name="Pathogen Informatics"/>
        </authorList>
    </citation>
    <scope>NUCLEOTIDE SEQUENCE [LARGE SCALE GENOMIC DNA]</scope>
    <source>
        <strain evidence="1 3">2789STDY5834841</strain>
    </source>
</reference>
<protein>
    <submittedName>
        <fullName evidence="1">Uncharacterized protein</fullName>
    </submittedName>
</protein>
<accession>A0A174C337</accession>
<reference evidence="2 4" key="2">
    <citation type="journal article" date="2019" name="Science, e1252229">
        <title>Invertible promoters mediate bacterial phase variation, antibiotic resistance, and host adaptation in the gut.</title>
        <authorList>
            <person name="Jiang X."/>
            <person name="Hall A.B."/>
            <person name="Arthur T.D."/>
            <person name="Plichta D.R."/>
            <person name="Covington C.T."/>
            <person name="Poyet M."/>
            <person name="Crothers J."/>
            <person name="Moses P.L."/>
            <person name="Tolonen A.C."/>
            <person name="Vlamakis H."/>
            <person name="Alm E.J."/>
            <person name="Xavier R.J."/>
        </authorList>
    </citation>
    <scope>NUCLEOTIDE SEQUENCE [LARGE SCALE GENOMIC DNA]</scope>
    <source>
        <strain evidence="2">Aa_0143</strain>
        <strain evidence="4">aa_0143</strain>
    </source>
</reference>
<evidence type="ECO:0000313" key="2">
    <source>
        <dbReference type="EMBL" id="RYS77295.1"/>
    </source>
</evidence>
<dbReference type="EMBL" id="CYZO01000018">
    <property type="protein sequence ID" value="CUO07534.1"/>
    <property type="molecule type" value="Genomic_DNA"/>
</dbReference>
<sequence>MAFLKFIDKKGADSFISGIVQFGRLKEYLYIEKKKCVGKNDEMEGKYYTTKYQTPQGKGVNFTIDANKQKRNFALCLYHLNNKYSTSRIEEMFEFGEYVVKIEDELEFDKRIKNGAKENKYQLYSRDVLYYRDESIKDEMKIMDLMTNSLDDLSFIKRKEIFSYQNEYRYLIVDELEERKNIRFEIGDLKDLATIMSKSEFLKTL</sequence>
<dbReference type="Proteomes" id="UP000292665">
    <property type="component" value="Unassembled WGS sequence"/>
</dbReference>
<evidence type="ECO:0000313" key="1">
    <source>
        <dbReference type="EMBL" id="CUO07534.1"/>
    </source>
</evidence>
<dbReference type="RefSeq" id="WP_004846609.1">
    <property type="nucleotide sequence ID" value="NZ_CATXVX010000002.1"/>
</dbReference>
<dbReference type="AlphaFoldDB" id="A0A174C337"/>
<organism evidence="1 3">
    <name type="scientific">[Ruminococcus] torques</name>
    <dbReference type="NCBI Taxonomy" id="33039"/>
    <lineage>
        <taxon>Bacteria</taxon>
        <taxon>Bacillati</taxon>
        <taxon>Bacillota</taxon>
        <taxon>Clostridia</taxon>
        <taxon>Lachnospirales</taxon>
        <taxon>Lachnospiraceae</taxon>
        <taxon>Mediterraneibacter</taxon>
    </lineage>
</organism>
<dbReference type="GeneID" id="97328321"/>
<name>A0A174C337_9FIRM</name>